<dbReference type="RefSeq" id="YP_009043775.1">
    <property type="nucleotide sequence ID" value="NC_024367.1"/>
</dbReference>
<gene>
    <name evidence="1" type="ORF">DFL12P1_0009</name>
</gene>
<evidence type="ECO:0000313" key="2">
    <source>
        <dbReference type="Proteomes" id="UP000024335"/>
    </source>
</evidence>
<evidence type="ECO:0000313" key="1">
    <source>
        <dbReference type="EMBL" id="AHX01055.1"/>
    </source>
</evidence>
<dbReference type="KEGG" id="vg:19686213"/>
<reference evidence="1" key="1">
    <citation type="submission" date="2014-05" db="EMBL/GenBank/DDBJ databases">
        <title>Complete genome sequence of bacteriophage DFL12phi1, which infects Dinoroseobacter shibae.</title>
        <authorList>
            <person name="Ji J."/>
            <person name="Zhang R."/>
            <person name="Jiao N."/>
        </authorList>
    </citation>
    <scope>NUCLEOTIDE SEQUENCE [LARGE SCALE GENOMIC DNA]</scope>
</reference>
<dbReference type="Proteomes" id="UP000024335">
    <property type="component" value="Segment"/>
</dbReference>
<proteinExistence type="predicted"/>
<keyword evidence="2" id="KW-1185">Reference proteome</keyword>
<organism evidence="1 2">
    <name type="scientific">Dinoroseobacter phage DFL12phi1</name>
    <dbReference type="NCBI Taxonomy" id="1477404"/>
    <lineage>
        <taxon>Viruses</taxon>
        <taxon>Duplodnaviria</taxon>
        <taxon>Heunggongvirae</taxon>
        <taxon>Uroviricota</taxon>
        <taxon>Caudoviricetes</taxon>
        <taxon>Schitoviridae</taxon>
        <taxon>Rhodovirinae</taxon>
        <taxon>Baltimorevirus</taxon>
        <taxon>Baltimorevirus DFL12</taxon>
    </lineage>
</organism>
<accession>A0A023NHF8</accession>
<sequence>MTNSAMKLMPQLRAEKTTRNRDDLRVMIAGSVFCIFMIMLQGAYAKFHDAFLADRPFVTATVQLVYVEENLPPLVKYDADARQPSSGTWTAAVYQEDGTRLTSRKGDGNYTDIEDDPKYWSWSAWFDNEQSDPPAVPTIPFYVCVRYDVTANDSGVDDSTELFCSNVFYPNEPERNVKITDLANEDIIK</sequence>
<dbReference type="OrthoDB" id="16953at10239"/>
<dbReference type="EMBL" id="KJ621082">
    <property type="protein sequence ID" value="AHX01055.1"/>
    <property type="molecule type" value="Genomic_DNA"/>
</dbReference>
<name>A0A023NHF8_9CAUD</name>
<protein>
    <submittedName>
        <fullName evidence="1">Uncharacterized protein</fullName>
    </submittedName>
</protein>
<dbReference type="GeneID" id="19686213"/>